<evidence type="ECO:0000313" key="1">
    <source>
        <dbReference type="EMBL" id="GBN97843.1"/>
    </source>
</evidence>
<protein>
    <submittedName>
        <fullName evidence="1">Uncharacterized protein</fullName>
    </submittedName>
</protein>
<accession>A0A4Y2TDG5</accession>
<evidence type="ECO:0000313" key="2">
    <source>
        <dbReference type="Proteomes" id="UP000499080"/>
    </source>
</evidence>
<name>A0A4Y2TDG5_ARAVE</name>
<dbReference type="AlphaFoldDB" id="A0A4Y2TDG5"/>
<gene>
    <name evidence="1" type="ORF">AVEN_44790_1</name>
</gene>
<keyword evidence="2" id="KW-1185">Reference proteome</keyword>
<sequence>MCTSFSCIALPDPPDELQFNKCDGGARQPALDGAPTVMICIARLPSGSFASGCYGDKFCPSISPISLFRRDNVRAGQD</sequence>
<proteinExistence type="predicted"/>
<reference evidence="1 2" key="1">
    <citation type="journal article" date="2019" name="Sci. Rep.">
        <title>Orb-weaving spider Araneus ventricosus genome elucidates the spidroin gene catalogue.</title>
        <authorList>
            <person name="Kono N."/>
            <person name="Nakamura H."/>
            <person name="Ohtoshi R."/>
            <person name="Moran D.A.P."/>
            <person name="Shinohara A."/>
            <person name="Yoshida Y."/>
            <person name="Fujiwara M."/>
            <person name="Mori M."/>
            <person name="Tomita M."/>
            <person name="Arakawa K."/>
        </authorList>
    </citation>
    <scope>NUCLEOTIDE SEQUENCE [LARGE SCALE GENOMIC DNA]</scope>
</reference>
<dbReference type="Proteomes" id="UP000499080">
    <property type="component" value="Unassembled WGS sequence"/>
</dbReference>
<organism evidence="1 2">
    <name type="scientific">Araneus ventricosus</name>
    <name type="common">Orbweaver spider</name>
    <name type="synonym">Epeira ventricosa</name>
    <dbReference type="NCBI Taxonomy" id="182803"/>
    <lineage>
        <taxon>Eukaryota</taxon>
        <taxon>Metazoa</taxon>
        <taxon>Ecdysozoa</taxon>
        <taxon>Arthropoda</taxon>
        <taxon>Chelicerata</taxon>
        <taxon>Arachnida</taxon>
        <taxon>Araneae</taxon>
        <taxon>Araneomorphae</taxon>
        <taxon>Entelegynae</taxon>
        <taxon>Araneoidea</taxon>
        <taxon>Araneidae</taxon>
        <taxon>Araneus</taxon>
    </lineage>
</organism>
<dbReference type="EMBL" id="BGPR01027399">
    <property type="protein sequence ID" value="GBN97843.1"/>
    <property type="molecule type" value="Genomic_DNA"/>
</dbReference>
<comment type="caution">
    <text evidence="1">The sequence shown here is derived from an EMBL/GenBank/DDBJ whole genome shotgun (WGS) entry which is preliminary data.</text>
</comment>